<dbReference type="Gene3D" id="3.30.420.240">
    <property type="match status" value="1"/>
</dbReference>
<organism evidence="2 3">
    <name type="scientific">Thioalkalivibrio halophilus</name>
    <dbReference type="NCBI Taxonomy" id="252474"/>
    <lineage>
        <taxon>Bacteria</taxon>
        <taxon>Pseudomonadati</taxon>
        <taxon>Pseudomonadota</taxon>
        <taxon>Gammaproteobacteria</taxon>
        <taxon>Chromatiales</taxon>
        <taxon>Ectothiorhodospiraceae</taxon>
        <taxon>Thioalkalivibrio</taxon>
    </lineage>
</organism>
<feature type="region of interest" description="Disordered" evidence="1">
    <location>
        <begin position="411"/>
        <end position="430"/>
    </location>
</feature>
<dbReference type="Gene3D" id="3.40.50.300">
    <property type="entry name" value="P-loop containing nucleotide triphosphate hydrolases"/>
    <property type="match status" value="1"/>
</dbReference>
<evidence type="ECO:0000313" key="2">
    <source>
        <dbReference type="EMBL" id="OOC11405.1"/>
    </source>
</evidence>
<proteinExistence type="predicted"/>
<gene>
    <name evidence="2" type="ORF">B1A74_00755</name>
</gene>
<dbReference type="STRING" id="252474.B1A74_00755"/>
<evidence type="ECO:0008006" key="4">
    <source>
        <dbReference type="Google" id="ProtNLM"/>
    </source>
</evidence>
<protein>
    <recommendedName>
        <fullName evidence="4">Terminase</fullName>
    </recommendedName>
</protein>
<comment type="caution">
    <text evidence="2">The sequence shown here is derived from an EMBL/GenBank/DDBJ whole genome shotgun (WGS) entry which is preliminary data.</text>
</comment>
<reference evidence="2 3" key="1">
    <citation type="submission" date="2017-02" db="EMBL/GenBank/DDBJ databases">
        <title>Genomic diversity within the haloalkaliphilic genus Thioalkalivibrio.</title>
        <authorList>
            <person name="Ahn A.-C."/>
            <person name="Meier-Kolthoff J."/>
            <person name="Overmars L."/>
            <person name="Richter M."/>
            <person name="Woyke T."/>
            <person name="Sorokin D.Y."/>
            <person name="Muyzer G."/>
        </authorList>
    </citation>
    <scope>NUCLEOTIDE SEQUENCE [LARGE SCALE GENOMIC DNA]</scope>
    <source>
        <strain evidence="2 3">HL17</strain>
    </source>
</reference>
<sequence>MTDPALFGHQFGADSWEGWRALLVGFYGLPLTDAEAEHWHALTGRESAPQSAHDELWMAIGRRGGKSQCAALLAVYEAAFRDHADRLSPGEVATVAVLAADRKQARAVFRYVSGLMRSNPMLERMIVREDKEAIELSNRAVIEITTASFRATRGYTFAAVIADEIAFWRSDESANPDAEIINAVRPGLATLQGPLIALSSPYAKRGELWNAYSRHFGEGGPILVAQASSRTMNPELPERVVQQAYDRDAASARAEYGGQFRDDVAAFLPREVVDQALRASPLELPWSRKARYHGFVDPAGGGQDEYAMAIGHREGERLVVDVLRARKGEPAAITAEYAEAFKAYGVRHVHSDRYAGEWPVTEFERHGVTVEQGAKPKSDLYRDALAAFNSGRVEIPPDDKLQAQLVSLERRTARGGRDSIDHPPGGHDDRANAVAGLVAMNSRDSHSRMVALTTW</sequence>
<evidence type="ECO:0000313" key="3">
    <source>
        <dbReference type="Proteomes" id="UP000189177"/>
    </source>
</evidence>
<dbReference type="Proteomes" id="UP000189177">
    <property type="component" value="Unassembled WGS sequence"/>
</dbReference>
<accession>A0A1V3A234</accession>
<keyword evidence="3" id="KW-1185">Reference proteome</keyword>
<dbReference type="AlphaFoldDB" id="A0A1V3A234"/>
<dbReference type="EMBL" id="MUZR01000003">
    <property type="protein sequence ID" value="OOC11405.1"/>
    <property type="molecule type" value="Genomic_DNA"/>
</dbReference>
<evidence type="ECO:0000256" key="1">
    <source>
        <dbReference type="SAM" id="MobiDB-lite"/>
    </source>
</evidence>
<name>A0A1V3A234_9GAMM</name>
<dbReference type="InterPro" id="IPR027417">
    <property type="entry name" value="P-loop_NTPase"/>
</dbReference>